<evidence type="ECO:0000313" key="2">
    <source>
        <dbReference type="EMBL" id="KAJ8929447.1"/>
    </source>
</evidence>
<dbReference type="InterPro" id="IPR006578">
    <property type="entry name" value="MADF-dom"/>
</dbReference>
<comment type="caution">
    <text evidence="2">The sequence shown here is derived from an EMBL/GenBank/DDBJ whole genome shotgun (WGS) entry which is preliminary data.</text>
</comment>
<evidence type="ECO:0000259" key="1">
    <source>
        <dbReference type="Pfam" id="PF10545"/>
    </source>
</evidence>
<dbReference type="AlphaFoldDB" id="A0AAV8WSB1"/>
<dbReference type="Pfam" id="PF10545">
    <property type="entry name" value="MADF_DNA_bdg"/>
    <property type="match status" value="1"/>
</dbReference>
<name>A0AAV8WSB1_9CUCU</name>
<organism evidence="2 3">
    <name type="scientific">Rhamnusium bicolor</name>
    <dbReference type="NCBI Taxonomy" id="1586634"/>
    <lineage>
        <taxon>Eukaryota</taxon>
        <taxon>Metazoa</taxon>
        <taxon>Ecdysozoa</taxon>
        <taxon>Arthropoda</taxon>
        <taxon>Hexapoda</taxon>
        <taxon>Insecta</taxon>
        <taxon>Pterygota</taxon>
        <taxon>Neoptera</taxon>
        <taxon>Endopterygota</taxon>
        <taxon>Coleoptera</taxon>
        <taxon>Polyphaga</taxon>
        <taxon>Cucujiformia</taxon>
        <taxon>Chrysomeloidea</taxon>
        <taxon>Cerambycidae</taxon>
        <taxon>Lepturinae</taxon>
        <taxon>Rhagiini</taxon>
        <taxon>Rhamnusium</taxon>
    </lineage>
</organism>
<accession>A0AAV8WSB1</accession>
<protein>
    <recommendedName>
        <fullName evidence="1">MADF domain-containing protein</fullName>
    </recommendedName>
</protein>
<keyword evidence="3" id="KW-1185">Reference proteome</keyword>
<sequence length="61" mass="7453">MASAECQNRWLRLRQHFSKERLLKDEETRSGREAPKRKQWELYESMRFLEKHIKTKVSSST</sequence>
<evidence type="ECO:0000313" key="3">
    <source>
        <dbReference type="Proteomes" id="UP001162156"/>
    </source>
</evidence>
<feature type="domain" description="MADF" evidence="1">
    <location>
        <begin position="4"/>
        <end position="49"/>
    </location>
</feature>
<dbReference type="EMBL" id="JANEYF010005001">
    <property type="protein sequence ID" value="KAJ8929447.1"/>
    <property type="molecule type" value="Genomic_DNA"/>
</dbReference>
<proteinExistence type="predicted"/>
<gene>
    <name evidence="2" type="ORF">NQ314_017858</name>
</gene>
<reference evidence="2" key="1">
    <citation type="journal article" date="2023" name="Insect Mol. Biol.">
        <title>Genome sequencing provides insights into the evolution of gene families encoding plant cell wall-degrading enzymes in longhorned beetles.</title>
        <authorList>
            <person name="Shin N.R."/>
            <person name="Okamura Y."/>
            <person name="Kirsch R."/>
            <person name="Pauchet Y."/>
        </authorList>
    </citation>
    <scope>NUCLEOTIDE SEQUENCE</scope>
    <source>
        <strain evidence="2">RBIC_L_NR</strain>
    </source>
</reference>
<dbReference type="Proteomes" id="UP001162156">
    <property type="component" value="Unassembled WGS sequence"/>
</dbReference>